<evidence type="ECO:0000256" key="9">
    <source>
        <dbReference type="RuleBase" id="RU003903"/>
    </source>
</evidence>
<keyword evidence="6 9" id="KW-0028">Amino-acid biosynthesis</keyword>
<dbReference type="SUPFAM" id="SSF51735">
    <property type="entry name" value="NAD(P)-binding Rossmann-fold domains"/>
    <property type="match status" value="1"/>
</dbReference>
<dbReference type="InterPro" id="IPR053790">
    <property type="entry name" value="P5CR-like_CS"/>
</dbReference>
<dbReference type="InterPro" id="IPR000304">
    <property type="entry name" value="Pyrroline-COOH_reductase"/>
</dbReference>
<dbReference type="NCBIfam" id="TIGR00112">
    <property type="entry name" value="proC"/>
    <property type="match status" value="1"/>
</dbReference>
<evidence type="ECO:0000313" key="12">
    <source>
        <dbReference type="EMBL" id="GER69260.1"/>
    </source>
</evidence>
<keyword evidence="13" id="KW-1185">Reference proteome</keyword>
<dbReference type="PIRSF" id="PIRSF000193">
    <property type="entry name" value="Pyrrol-5-carb_rd"/>
    <property type="match status" value="1"/>
</dbReference>
<evidence type="ECO:0000259" key="10">
    <source>
        <dbReference type="Pfam" id="PF03807"/>
    </source>
</evidence>
<dbReference type="PANTHER" id="PTHR11645:SF49">
    <property type="entry name" value="PYRROLINE-5-CARBOXYLATE REDUCTASE 1"/>
    <property type="match status" value="1"/>
</dbReference>
<comment type="similarity">
    <text evidence="1 6 9">Belongs to the pyrroline-5-carboxylate reductase family.</text>
</comment>
<dbReference type="FunFam" id="1.10.3730.10:FF:000001">
    <property type="entry name" value="Pyrroline-5-carboxylate reductase"/>
    <property type="match status" value="1"/>
</dbReference>
<comment type="caution">
    <text evidence="12">The sequence shown here is derived from an EMBL/GenBank/DDBJ whole genome shotgun (WGS) entry which is preliminary data.</text>
</comment>
<dbReference type="Pfam" id="PF03807">
    <property type="entry name" value="F420_oxidored"/>
    <property type="match status" value="1"/>
</dbReference>
<evidence type="ECO:0000256" key="6">
    <source>
        <dbReference type="HAMAP-Rule" id="MF_01925"/>
    </source>
</evidence>
<dbReference type="Pfam" id="PF14748">
    <property type="entry name" value="P5CR_dimer"/>
    <property type="match status" value="1"/>
</dbReference>
<dbReference type="HAMAP" id="MF_01925">
    <property type="entry name" value="P5C_reductase"/>
    <property type="match status" value="1"/>
</dbReference>
<feature type="domain" description="Pyrroline-5-carboxylate reductase dimerisation" evidence="11">
    <location>
        <begin position="161"/>
        <end position="265"/>
    </location>
</feature>
<keyword evidence="3 6" id="KW-0521">NADP</keyword>
<name>A0A5J4JFM1_9BACI</name>
<dbReference type="GO" id="GO:0004735">
    <property type="term" value="F:pyrroline-5-carboxylate reductase activity"/>
    <property type="evidence" value="ECO:0007669"/>
    <property type="project" value="UniProtKB-UniRule"/>
</dbReference>
<protein>
    <recommendedName>
        <fullName evidence="6 7">Pyrroline-5-carboxylate reductase</fullName>
        <shortName evidence="6">P5C reductase</shortName>
        <shortName evidence="6">P5CR</shortName>
        <ecNumber evidence="6 7">1.5.1.2</ecNumber>
    </recommendedName>
    <alternativeName>
        <fullName evidence="6">PCA reductase</fullName>
    </alternativeName>
</protein>
<keyword evidence="4 6" id="KW-0560">Oxidoreductase</keyword>
<evidence type="ECO:0000259" key="11">
    <source>
        <dbReference type="Pfam" id="PF14748"/>
    </source>
</evidence>
<evidence type="ECO:0000313" key="13">
    <source>
        <dbReference type="Proteomes" id="UP000391919"/>
    </source>
</evidence>
<sequence>MKVSFIGAGSIAEAMIGGILKKGVVKSGDIKVHNRTNKKRLAALEHRYGIQAAPTLEQLFDGPDVAVLAVKPKDVPGVLRSVQPLIAPGTLFISVAAGITIPFMENQLSLDIPIARAMPNTSAKVGQSATGIAFNAAATKTDRRRALEIFSAIGLTMVVEEEQLDALTGLSGSGPAYIYYIAEALQQSAAEIGLEAHAAKHLIIQTIIGAAEMLKTSNEPPKALRKAVTSPNGTTEAGIRILDERDVKQAFIDCVKAATKRSKELSLVQKETPVAE</sequence>
<keyword evidence="2 6" id="KW-0641">Proline biosynthesis</keyword>
<gene>
    <name evidence="12" type="primary">proC_1</name>
    <name evidence="6" type="synonym">proC</name>
    <name evidence="12" type="ORF">BpJC7_05630</name>
</gene>
<dbReference type="InterPro" id="IPR036291">
    <property type="entry name" value="NAD(P)-bd_dom_sf"/>
</dbReference>
<evidence type="ECO:0000256" key="5">
    <source>
        <dbReference type="ARBA" id="ARBA00058118"/>
    </source>
</evidence>
<dbReference type="InterPro" id="IPR028939">
    <property type="entry name" value="P5C_Rdtase_cat_N"/>
</dbReference>
<dbReference type="PROSITE" id="PS00521">
    <property type="entry name" value="P5CR"/>
    <property type="match status" value="1"/>
</dbReference>
<dbReference type="InterPro" id="IPR029036">
    <property type="entry name" value="P5CR_dimer"/>
</dbReference>
<dbReference type="UniPathway" id="UPA00098">
    <property type="reaction ID" value="UER00361"/>
</dbReference>
<dbReference type="GO" id="GO:0005737">
    <property type="term" value="C:cytoplasm"/>
    <property type="evidence" value="ECO:0007669"/>
    <property type="project" value="UniProtKB-SubCell"/>
</dbReference>
<reference evidence="12 13" key="1">
    <citation type="submission" date="2019-09" db="EMBL/GenBank/DDBJ databases">
        <title>Draft genome sequence of Bacillus sp. JC-7.</title>
        <authorList>
            <person name="Tanaka N."/>
            <person name="Shiwa Y."/>
            <person name="Fujita N."/>
            <person name="Tanasupawat S."/>
        </authorList>
    </citation>
    <scope>NUCLEOTIDE SEQUENCE [LARGE SCALE GENOMIC DNA]</scope>
    <source>
        <strain evidence="12 13">JC-7</strain>
    </source>
</reference>
<comment type="function">
    <text evidence="5 6">Catalyzes the reduction of 1-pyrroline-5-carboxylate (PCA) to L-proline.</text>
</comment>
<comment type="pathway">
    <text evidence="6 9">Amino-acid biosynthesis; L-proline biosynthesis; L-proline from L-glutamate 5-semialdehyde: step 1/1.</text>
</comment>
<dbReference type="AlphaFoldDB" id="A0A5J4JFM1"/>
<dbReference type="GO" id="GO:0055129">
    <property type="term" value="P:L-proline biosynthetic process"/>
    <property type="evidence" value="ECO:0007669"/>
    <property type="project" value="UniProtKB-UniRule"/>
</dbReference>
<dbReference type="InterPro" id="IPR008927">
    <property type="entry name" value="6-PGluconate_DH-like_C_sf"/>
</dbReference>
<dbReference type="EMBL" id="BKZQ01000005">
    <property type="protein sequence ID" value="GER69260.1"/>
    <property type="molecule type" value="Genomic_DNA"/>
</dbReference>
<comment type="subcellular location">
    <subcellularLocation>
        <location evidence="6">Cytoplasm</location>
    </subcellularLocation>
</comment>
<dbReference type="Gene3D" id="1.10.3730.10">
    <property type="entry name" value="ProC C-terminal domain-like"/>
    <property type="match status" value="1"/>
</dbReference>
<evidence type="ECO:0000256" key="4">
    <source>
        <dbReference type="ARBA" id="ARBA00023002"/>
    </source>
</evidence>
<evidence type="ECO:0000256" key="3">
    <source>
        <dbReference type="ARBA" id="ARBA00022857"/>
    </source>
</evidence>
<organism evidence="12 13">
    <name type="scientific">Weizmannia acidilactici</name>
    <dbReference type="NCBI Taxonomy" id="2607726"/>
    <lineage>
        <taxon>Bacteria</taxon>
        <taxon>Bacillati</taxon>
        <taxon>Bacillota</taxon>
        <taxon>Bacilli</taxon>
        <taxon>Bacillales</taxon>
        <taxon>Bacillaceae</taxon>
        <taxon>Heyndrickxia</taxon>
    </lineage>
</organism>
<comment type="catalytic activity">
    <reaction evidence="6">
        <text>L-proline + NAD(+) = (S)-1-pyrroline-5-carboxylate + NADH + 2 H(+)</text>
        <dbReference type="Rhea" id="RHEA:14105"/>
        <dbReference type="ChEBI" id="CHEBI:15378"/>
        <dbReference type="ChEBI" id="CHEBI:17388"/>
        <dbReference type="ChEBI" id="CHEBI:57540"/>
        <dbReference type="ChEBI" id="CHEBI:57945"/>
        <dbReference type="ChEBI" id="CHEBI:60039"/>
        <dbReference type="EC" id="1.5.1.2"/>
    </reaction>
</comment>
<comment type="catalytic activity">
    <reaction evidence="6 9">
        <text>L-proline + NADP(+) = (S)-1-pyrroline-5-carboxylate + NADPH + 2 H(+)</text>
        <dbReference type="Rhea" id="RHEA:14109"/>
        <dbReference type="ChEBI" id="CHEBI:15378"/>
        <dbReference type="ChEBI" id="CHEBI:17388"/>
        <dbReference type="ChEBI" id="CHEBI:57783"/>
        <dbReference type="ChEBI" id="CHEBI:58349"/>
        <dbReference type="ChEBI" id="CHEBI:60039"/>
        <dbReference type="EC" id="1.5.1.2"/>
    </reaction>
</comment>
<feature type="domain" description="Pyrroline-5-carboxylate reductase catalytic N-terminal" evidence="10">
    <location>
        <begin position="2"/>
        <end position="98"/>
    </location>
</feature>
<dbReference type="PANTHER" id="PTHR11645">
    <property type="entry name" value="PYRROLINE-5-CARBOXYLATE REDUCTASE"/>
    <property type="match status" value="1"/>
</dbReference>
<dbReference type="RefSeq" id="WP_151679534.1">
    <property type="nucleotide sequence ID" value="NZ_BKZP01000004.1"/>
</dbReference>
<dbReference type="Gene3D" id="3.40.50.720">
    <property type="entry name" value="NAD(P)-binding Rossmann-like Domain"/>
    <property type="match status" value="1"/>
</dbReference>
<dbReference type="Proteomes" id="UP000391919">
    <property type="component" value="Unassembled WGS sequence"/>
</dbReference>
<proteinExistence type="inferred from homology"/>
<evidence type="ECO:0000256" key="7">
    <source>
        <dbReference type="NCBIfam" id="TIGR00112"/>
    </source>
</evidence>
<dbReference type="EC" id="1.5.1.2" evidence="6 7"/>
<dbReference type="SUPFAM" id="SSF48179">
    <property type="entry name" value="6-phosphogluconate dehydrogenase C-terminal domain-like"/>
    <property type="match status" value="1"/>
</dbReference>
<evidence type="ECO:0000256" key="2">
    <source>
        <dbReference type="ARBA" id="ARBA00022650"/>
    </source>
</evidence>
<accession>A0A5J4JFM1</accession>
<keyword evidence="6" id="KW-0963">Cytoplasm</keyword>
<feature type="binding site" evidence="8">
    <location>
        <begin position="69"/>
        <end position="72"/>
    </location>
    <ligand>
        <name>NADP(+)</name>
        <dbReference type="ChEBI" id="CHEBI:58349"/>
    </ligand>
</feature>
<evidence type="ECO:0000256" key="8">
    <source>
        <dbReference type="PIRSR" id="PIRSR000193-1"/>
    </source>
</evidence>
<evidence type="ECO:0000256" key="1">
    <source>
        <dbReference type="ARBA" id="ARBA00005525"/>
    </source>
</evidence>